<dbReference type="PROSITE" id="PS51005">
    <property type="entry name" value="NAC"/>
    <property type="match status" value="1"/>
</dbReference>
<evidence type="ECO:0000313" key="7">
    <source>
        <dbReference type="EnsemblPlants" id="LPERR04G12670.1"/>
    </source>
</evidence>
<dbReference type="Gramene" id="LPERR04G12670.1">
    <property type="protein sequence ID" value="LPERR04G12670.1"/>
    <property type="gene ID" value="LPERR04G12670"/>
</dbReference>
<comment type="subcellular location">
    <subcellularLocation>
        <location evidence="1">Nucleus</location>
    </subcellularLocation>
</comment>
<keyword evidence="5" id="KW-0539">Nucleus</keyword>
<evidence type="ECO:0000313" key="8">
    <source>
        <dbReference type="Proteomes" id="UP000032180"/>
    </source>
</evidence>
<reference evidence="7" key="3">
    <citation type="submission" date="2015-04" db="UniProtKB">
        <authorList>
            <consortium name="EnsemblPlants"/>
        </authorList>
    </citation>
    <scope>IDENTIFICATION</scope>
</reference>
<reference evidence="7 8" key="1">
    <citation type="submission" date="2012-08" db="EMBL/GenBank/DDBJ databases">
        <title>Oryza genome evolution.</title>
        <authorList>
            <person name="Wing R.A."/>
        </authorList>
    </citation>
    <scope>NUCLEOTIDE SEQUENCE</scope>
</reference>
<evidence type="ECO:0000259" key="6">
    <source>
        <dbReference type="PROSITE" id="PS51005"/>
    </source>
</evidence>
<dbReference type="SUPFAM" id="SSF101941">
    <property type="entry name" value="NAC domain"/>
    <property type="match status" value="1"/>
</dbReference>
<dbReference type="PANTHER" id="PTHR31989">
    <property type="entry name" value="NAC DOMAIN-CONTAINING PROTEIN 82-RELATED"/>
    <property type="match status" value="1"/>
</dbReference>
<keyword evidence="8" id="KW-1185">Reference proteome</keyword>
<keyword evidence="3" id="KW-0238">DNA-binding</keyword>
<sequence>MAHRANLPSGYRFNPTDRQIIGCYLIPMALHGEDSLTQKGDVVEGVDVFATRPDAIPFDPRHVLGRSVVRAYFFGDHPTDSRGREVPGGGAWLPCGGGGGEKAYSGGDGDETVAYRLKYEFRTAEEEETGGRRRGPRWRMKEFRLNKGAAAFRRAHARPNPKANLDCVVRVVYTKVDEDELEEEDDDYEPMDYEFEFEDFDDDQIVAEAAAEAH</sequence>
<dbReference type="Gene3D" id="2.170.150.80">
    <property type="entry name" value="NAC domain"/>
    <property type="match status" value="1"/>
</dbReference>
<dbReference type="HOGENOM" id="CLU_1201430_0_0_1"/>
<proteinExistence type="predicted"/>
<keyword evidence="2" id="KW-0805">Transcription regulation</keyword>
<reference evidence="8" key="2">
    <citation type="submission" date="2013-12" db="EMBL/GenBank/DDBJ databases">
        <authorList>
            <person name="Yu Y."/>
            <person name="Lee S."/>
            <person name="de Baynast K."/>
            <person name="Wissotski M."/>
            <person name="Liu L."/>
            <person name="Talag J."/>
            <person name="Goicoechea J."/>
            <person name="Angelova A."/>
            <person name="Jetty R."/>
            <person name="Kudrna D."/>
            <person name="Golser W."/>
            <person name="Rivera L."/>
            <person name="Zhang J."/>
            <person name="Wing R."/>
        </authorList>
    </citation>
    <scope>NUCLEOTIDE SEQUENCE</scope>
</reference>
<keyword evidence="4" id="KW-0804">Transcription</keyword>
<evidence type="ECO:0000256" key="1">
    <source>
        <dbReference type="ARBA" id="ARBA00004123"/>
    </source>
</evidence>
<dbReference type="STRING" id="77586.A0A0D9W675"/>
<dbReference type="GO" id="GO:0005634">
    <property type="term" value="C:nucleus"/>
    <property type="evidence" value="ECO:0007669"/>
    <property type="project" value="UniProtKB-SubCell"/>
</dbReference>
<dbReference type="InterPro" id="IPR036093">
    <property type="entry name" value="NAC_dom_sf"/>
</dbReference>
<accession>A0A0D9W675</accession>
<organism evidence="7 8">
    <name type="scientific">Leersia perrieri</name>
    <dbReference type="NCBI Taxonomy" id="77586"/>
    <lineage>
        <taxon>Eukaryota</taxon>
        <taxon>Viridiplantae</taxon>
        <taxon>Streptophyta</taxon>
        <taxon>Embryophyta</taxon>
        <taxon>Tracheophyta</taxon>
        <taxon>Spermatophyta</taxon>
        <taxon>Magnoliopsida</taxon>
        <taxon>Liliopsida</taxon>
        <taxon>Poales</taxon>
        <taxon>Poaceae</taxon>
        <taxon>BOP clade</taxon>
        <taxon>Oryzoideae</taxon>
        <taxon>Oryzeae</taxon>
        <taxon>Oryzinae</taxon>
        <taxon>Leersia</taxon>
    </lineage>
</organism>
<dbReference type="InterPro" id="IPR003441">
    <property type="entry name" value="NAC-dom"/>
</dbReference>
<feature type="domain" description="NAC" evidence="6">
    <location>
        <begin position="7"/>
        <end position="175"/>
    </location>
</feature>
<evidence type="ECO:0000256" key="4">
    <source>
        <dbReference type="ARBA" id="ARBA00023163"/>
    </source>
</evidence>
<protein>
    <recommendedName>
        <fullName evidence="6">NAC domain-containing protein</fullName>
    </recommendedName>
</protein>
<evidence type="ECO:0000256" key="3">
    <source>
        <dbReference type="ARBA" id="ARBA00023125"/>
    </source>
</evidence>
<evidence type="ECO:0000256" key="5">
    <source>
        <dbReference type="ARBA" id="ARBA00023242"/>
    </source>
</evidence>
<dbReference type="GO" id="GO:0003677">
    <property type="term" value="F:DNA binding"/>
    <property type="evidence" value="ECO:0007669"/>
    <property type="project" value="UniProtKB-KW"/>
</dbReference>
<dbReference type="Proteomes" id="UP000032180">
    <property type="component" value="Chromosome 4"/>
</dbReference>
<dbReference type="EnsemblPlants" id="LPERR04G12670.1">
    <property type="protein sequence ID" value="LPERR04G12670.1"/>
    <property type="gene ID" value="LPERR04G12670"/>
</dbReference>
<evidence type="ECO:0000256" key="2">
    <source>
        <dbReference type="ARBA" id="ARBA00023015"/>
    </source>
</evidence>
<dbReference type="GO" id="GO:0006355">
    <property type="term" value="P:regulation of DNA-templated transcription"/>
    <property type="evidence" value="ECO:0007669"/>
    <property type="project" value="InterPro"/>
</dbReference>
<name>A0A0D9W675_9ORYZ</name>
<dbReference type="AlphaFoldDB" id="A0A0D9W675"/>
<dbReference type="Pfam" id="PF02365">
    <property type="entry name" value="NAM"/>
    <property type="match status" value="1"/>
</dbReference>